<evidence type="ECO:0000313" key="2">
    <source>
        <dbReference type="EMBL" id="GAQ89772.1"/>
    </source>
</evidence>
<dbReference type="PANTHER" id="PTHR35460">
    <property type="entry name" value="TRNA LIGASE 1"/>
    <property type="match status" value="1"/>
</dbReference>
<accession>A0A1Y1II87</accession>
<evidence type="ECO:0000313" key="3">
    <source>
        <dbReference type="Proteomes" id="UP000054558"/>
    </source>
</evidence>
<reference evidence="2 3" key="1">
    <citation type="journal article" date="2014" name="Nat. Commun.">
        <title>Klebsormidium flaccidum genome reveals primary factors for plant terrestrial adaptation.</title>
        <authorList>
            <person name="Hori K."/>
            <person name="Maruyama F."/>
            <person name="Fujisawa T."/>
            <person name="Togashi T."/>
            <person name="Yamamoto N."/>
            <person name="Seo M."/>
            <person name="Sato S."/>
            <person name="Yamada T."/>
            <person name="Mori H."/>
            <person name="Tajima N."/>
            <person name="Moriyama T."/>
            <person name="Ikeuchi M."/>
            <person name="Watanabe M."/>
            <person name="Wada H."/>
            <person name="Kobayashi K."/>
            <person name="Saito M."/>
            <person name="Masuda T."/>
            <person name="Sasaki-Sekimoto Y."/>
            <person name="Mashiguchi K."/>
            <person name="Awai K."/>
            <person name="Shimojima M."/>
            <person name="Masuda S."/>
            <person name="Iwai M."/>
            <person name="Nobusawa T."/>
            <person name="Narise T."/>
            <person name="Kondo S."/>
            <person name="Saito H."/>
            <person name="Sato R."/>
            <person name="Murakawa M."/>
            <person name="Ihara Y."/>
            <person name="Oshima-Yamada Y."/>
            <person name="Ohtaka K."/>
            <person name="Satoh M."/>
            <person name="Sonobe K."/>
            <person name="Ishii M."/>
            <person name="Ohtani R."/>
            <person name="Kanamori-Sato M."/>
            <person name="Honoki R."/>
            <person name="Miyazaki D."/>
            <person name="Mochizuki H."/>
            <person name="Umetsu J."/>
            <person name="Higashi K."/>
            <person name="Shibata D."/>
            <person name="Kamiya Y."/>
            <person name="Sato N."/>
            <person name="Nakamura Y."/>
            <person name="Tabata S."/>
            <person name="Ida S."/>
            <person name="Kurokawa K."/>
            <person name="Ohta H."/>
        </authorList>
    </citation>
    <scope>NUCLEOTIDE SEQUENCE [LARGE SCALE GENOMIC DNA]</scope>
    <source>
        <strain evidence="2 3">NIES-2285</strain>
    </source>
</reference>
<keyword evidence="3" id="KW-1185">Reference proteome</keyword>
<dbReference type="PANTHER" id="PTHR35460:SF1">
    <property type="entry name" value="TRNA LIGASE 1"/>
    <property type="match status" value="1"/>
</dbReference>
<feature type="compositionally biased region" description="Basic and acidic residues" evidence="1">
    <location>
        <begin position="106"/>
        <end position="121"/>
    </location>
</feature>
<name>A0A1Y1II87_KLENI</name>
<evidence type="ECO:0000256" key="1">
    <source>
        <dbReference type="SAM" id="MobiDB-lite"/>
    </source>
</evidence>
<proteinExistence type="predicted"/>
<sequence>MHAGGRSSNPEPWSVGTNFVAATQPGPVATLTRTPLKATTLKTSITTRQLPRFTHLSGFTSTPPHLARMAPRRSGKQGGAKAGKSQQVSVAVEGEEQLQEELAGMRLEDKAPKRTTPHEAPKSSASSSKGPHGGLVGKARLQAAFYPKFENESSDQAVRDRMLAIVAAGKGVLEVSQKHSGSLFMWSGGSRGFAKNSWGNEYTAVGLFVVARTLRDAWGAQADTKMQELNQLLQARNLCVAMELVTAVLGDHGQRPKQDYVVITAISELGGGVQPRFWATPQIVEFCRQWRLPTNQYWLFASTQSAGTYFEIFDMIGEEGTASEVTESMDKIADVAVPPTVDHRVVQGEILEGLVVRLVSPRSVDQLRRVIHDHPLPDAPPAAGKGRSLRDIYGDASLKEKQRLEALLAACGPHMVPSPHDWDDSSYDHTTDARATVPETNAFKTFLSARPADYTTTKLQEVFQVVQGRRMRVRFKAKTRPLEEDVPGTPAGSFVLTVHVLQDSVFTKYQSEMRKHADLWPLYRGFFVDITLWEPQHTPPTFSTASGPPTDEAGTSGAGGAGVAEDAVEPLMLKMKFLPYKLRTFMIRNGISNLFNKGKADYKAYIQRQIRNWGHTPEKAREIQAFAAAWADYILKKRGAANKLPDSSYLTEAEPFLAAYMQRGEAERRLVGAADVSTVGVTYGHVPSALAEELEDHKDEVVRAGTAVEAGDDEASTSGSVAVPPREVIIFFPGMPGCAKSALCKHLLGTDLERPKLSVPARAWSSGKRVASMMGDLTQGKYWKLFATEKNKAPGVVAVADKNAPNREVWDAVEDLCTQSGALAVPVVPDSDGTDTNPYALDTLAVFAQRVLAREGHPGKLDKNSPNAGYVMLLFYNLYEGNSRAEFESELLSRFGTLVRMPVLRPGRPPLPPALEAVLEEGLEHYAAHAAKFGKWKSSTDVKGEPRAKWDAWEAKLRAALEEHADYLQQIQVPFAEAVSAVESQLTSVLAGHYTPPEPTGRSERVTASNKTRAVTFAAVKVPREQIVEATEKLAQEQPAVASFLAGKTLENRPAHVTLAHKATHGSAAVAGFGRLVGTKVDVRLTAFYFSDKLAAWEADWEQELKERGVASQNAFWHITTFTGHGMKAKDANQLHCLASEGQATKVELGTPISVEGTVCLM</sequence>
<dbReference type="OrthoDB" id="1912039at2759"/>
<organism evidence="2 3">
    <name type="scientific">Klebsormidium nitens</name>
    <name type="common">Green alga</name>
    <name type="synonym">Ulothrix nitens</name>
    <dbReference type="NCBI Taxonomy" id="105231"/>
    <lineage>
        <taxon>Eukaryota</taxon>
        <taxon>Viridiplantae</taxon>
        <taxon>Streptophyta</taxon>
        <taxon>Klebsormidiophyceae</taxon>
        <taxon>Klebsormidiales</taxon>
        <taxon>Klebsormidiaceae</taxon>
        <taxon>Klebsormidium</taxon>
    </lineage>
</organism>
<dbReference type="AlphaFoldDB" id="A0A1Y1II87"/>
<dbReference type="GO" id="GO:0003972">
    <property type="term" value="F:RNA ligase (ATP) activity"/>
    <property type="evidence" value="ECO:0007669"/>
    <property type="project" value="InterPro"/>
</dbReference>
<keyword evidence="2" id="KW-0436">Ligase</keyword>
<feature type="compositionally biased region" description="Low complexity" evidence="1">
    <location>
        <begin position="82"/>
        <end position="92"/>
    </location>
</feature>
<dbReference type="GO" id="GO:0006388">
    <property type="term" value="P:tRNA splicing, via endonucleolytic cleavage and ligation"/>
    <property type="evidence" value="ECO:0007669"/>
    <property type="project" value="InterPro"/>
</dbReference>
<dbReference type="EMBL" id="DF237509">
    <property type="protein sequence ID" value="GAQ89772.1"/>
    <property type="molecule type" value="Genomic_DNA"/>
</dbReference>
<feature type="region of interest" description="Disordered" evidence="1">
    <location>
        <begin position="539"/>
        <end position="561"/>
    </location>
</feature>
<protein>
    <submittedName>
        <fullName evidence="2">RNA ligase</fullName>
    </submittedName>
</protein>
<gene>
    <name evidence="2" type="ORF">KFL_005600080</name>
</gene>
<feature type="region of interest" description="Disordered" evidence="1">
    <location>
        <begin position="55"/>
        <end position="134"/>
    </location>
</feature>
<dbReference type="InterPro" id="IPR038837">
    <property type="entry name" value="tRNA_ligase_1"/>
</dbReference>
<dbReference type="Proteomes" id="UP000054558">
    <property type="component" value="Unassembled WGS sequence"/>
</dbReference>
<dbReference type="OMA" id="GKEAPRM"/>